<keyword evidence="1" id="KW-0472">Membrane</keyword>
<evidence type="ECO:0000259" key="4">
    <source>
        <dbReference type="Pfam" id="PF03865"/>
    </source>
</evidence>
<dbReference type="Gene3D" id="3.10.20.310">
    <property type="entry name" value="membrane protein fhac"/>
    <property type="match status" value="1"/>
</dbReference>
<accession>I4Z5V4</accession>
<protein>
    <submittedName>
        <fullName evidence="6">Hemolysin activation/secretion protein</fullName>
    </submittedName>
</protein>
<dbReference type="Pfam" id="PF08479">
    <property type="entry name" value="POTRA_2"/>
    <property type="match status" value="1"/>
</dbReference>
<gene>
    <name evidence="6" type="ORF">LepocDRAFT_00003280</name>
</gene>
<dbReference type="InterPro" id="IPR013686">
    <property type="entry name" value="Polypept-transport_assoc_ShlB"/>
</dbReference>
<reference evidence="6 7" key="1">
    <citation type="submission" date="2012-04" db="EMBL/GenBank/DDBJ databases">
        <title>Improved High-Quality Draft sequence of Leptothrix ochracea L12.</title>
        <authorList>
            <consortium name="US DOE Joint Genome Institute"/>
            <person name="Lucas S."/>
            <person name="Han J."/>
            <person name="Lapidus A."/>
            <person name="Cheng J.-F."/>
            <person name="Goodwin L."/>
            <person name="Pitluck S."/>
            <person name="Peters L."/>
            <person name="Zeytun A."/>
            <person name="Detter J.C."/>
            <person name="Han C."/>
            <person name="Tapia R."/>
            <person name="Land M."/>
            <person name="Hauser L."/>
            <person name="Kyrpides N."/>
            <person name="Ivanova N."/>
            <person name="Pagani I."/>
            <person name="Stepanauskas R."/>
            <person name="Masland D."/>
            <person name="Poulton N."/>
            <person name="Emerson D."/>
            <person name="Fleming E."/>
            <person name="Woyke T."/>
        </authorList>
    </citation>
    <scope>NUCLEOTIDE SEQUENCE [LARGE SCALE GENOMIC DNA]</scope>
    <source>
        <strain evidence="6 7">L12</strain>
    </source>
</reference>
<evidence type="ECO:0000256" key="2">
    <source>
        <dbReference type="ARBA" id="ARBA00022692"/>
    </source>
</evidence>
<dbReference type="RefSeq" id="WP_009453340.1">
    <property type="nucleotide sequence ID" value="NZ_JH660675.1"/>
</dbReference>
<evidence type="ECO:0000313" key="7">
    <source>
        <dbReference type="Proteomes" id="UP000053899"/>
    </source>
</evidence>
<dbReference type="GO" id="GO:0098046">
    <property type="term" value="C:type V protein secretion system complex"/>
    <property type="evidence" value="ECO:0007669"/>
    <property type="project" value="TreeGrafter"/>
</dbReference>
<evidence type="ECO:0000256" key="3">
    <source>
        <dbReference type="ARBA" id="ARBA00023237"/>
    </source>
</evidence>
<keyword evidence="7" id="KW-1185">Reference proteome</keyword>
<dbReference type="PANTHER" id="PTHR34597">
    <property type="entry name" value="SLR1661 PROTEIN"/>
    <property type="match status" value="1"/>
</dbReference>
<feature type="domain" description="Polypeptide-transport-associated ShlB-type" evidence="5">
    <location>
        <begin position="86"/>
        <end position="159"/>
    </location>
</feature>
<dbReference type="Gene3D" id="2.40.160.50">
    <property type="entry name" value="membrane protein fhac: a member of the omp85/tpsb transporter family"/>
    <property type="match status" value="1"/>
</dbReference>
<organism evidence="6 7">
    <name type="scientific">Leptothrix ochracea L12</name>
    <dbReference type="NCBI Taxonomy" id="735332"/>
    <lineage>
        <taxon>Bacteria</taxon>
        <taxon>Pseudomonadati</taxon>
        <taxon>Pseudomonadota</taxon>
        <taxon>Betaproteobacteria</taxon>
        <taxon>Burkholderiales</taxon>
        <taxon>Sphaerotilaceae</taxon>
        <taxon>Leptothrix</taxon>
    </lineage>
</organism>
<proteinExistence type="predicted"/>
<dbReference type="Proteomes" id="UP000053899">
    <property type="component" value="Unassembled WGS sequence"/>
</dbReference>
<dbReference type="AlphaFoldDB" id="I4Z5V4"/>
<keyword evidence="3" id="KW-0998">Cell outer membrane</keyword>
<evidence type="ECO:0000313" key="6">
    <source>
        <dbReference type="EMBL" id="EIM31596.1"/>
    </source>
</evidence>
<dbReference type="GO" id="GO:0046819">
    <property type="term" value="P:protein secretion by the type V secretion system"/>
    <property type="evidence" value="ECO:0007669"/>
    <property type="project" value="TreeGrafter"/>
</dbReference>
<dbReference type="InterPro" id="IPR005565">
    <property type="entry name" value="Hemolysn_activator_HlyB_C"/>
</dbReference>
<dbReference type="GO" id="GO:0008320">
    <property type="term" value="F:protein transmembrane transporter activity"/>
    <property type="evidence" value="ECO:0007669"/>
    <property type="project" value="TreeGrafter"/>
</dbReference>
<dbReference type="GeneID" id="92352151"/>
<evidence type="ECO:0000259" key="5">
    <source>
        <dbReference type="Pfam" id="PF08479"/>
    </source>
</evidence>
<dbReference type="InterPro" id="IPR051544">
    <property type="entry name" value="TPS_OM_transporter"/>
</dbReference>
<dbReference type="Pfam" id="PF03865">
    <property type="entry name" value="ShlB"/>
    <property type="match status" value="1"/>
</dbReference>
<name>I4Z5V4_9BURK</name>
<dbReference type="EMBL" id="JH660675">
    <property type="protein sequence ID" value="EIM31596.1"/>
    <property type="molecule type" value="Genomic_DNA"/>
</dbReference>
<dbReference type="HOGENOM" id="CLU_021521_2_2_4"/>
<evidence type="ECO:0000256" key="1">
    <source>
        <dbReference type="ARBA" id="ARBA00022452"/>
    </source>
</evidence>
<dbReference type="PANTHER" id="PTHR34597:SF1">
    <property type="entry name" value="HEME_HEMOPEXIN TRANSPORTER PROTEIN HUXB"/>
    <property type="match status" value="1"/>
</dbReference>
<sequence length="546" mass="60380">MTHKPFIHRHFTPANSIYVLLFGVLLGSGPAQAFSNADLLRLKPPLQPEAAWSVTEATVNRETLPPPVQQPTIHSETTVSAKTIHVAGFRVHGNTRFPENELVALLDDSVGRDLNFNQLQALAARLSEFYHRQGYDAAQAYLPIQQVRGGIIEFAVSEGQVGNINVVTPQPEDVATLRSYLHMQTGDPLRLDVLEQHRLTLSELPGVRSQIVLAPSQEPGRTDLSLHAQREPSLVGRVELNNVPLLPGTSGQADATLNWRHVGSLGTGLTTRLTALGQGNFRSQATLTHQTEGWQAGLDLAYLEYSLSPHSSLLNLDFPNSVEHGHAAMVAAEVSTTLIRQPGRFGKISARLEHRNYHNQLEFIVDDRDMDSFTLGWSERRQSLGQQQNFEGTATAGRVSDMESFMLVTSRWALATRMDAHWQANTRADAQWADKALPRSEQLRLGGPQAVRAYDSSDARVDTGLVAGAELRRTGQIIDGFIFGDVGWGVLNQAPGSSYTDHWFNRESLGVGFELHPLPKTQLMAQVSWQTIDTRPRLWLNLTQAF</sequence>
<keyword evidence="2" id="KW-0812">Transmembrane</keyword>
<dbReference type="OrthoDB" id="572300at2"/>
<keyword evidence="1" id="KW-1134">Transmembrane beta strand</keyword>
<feature type="domain" description="Haemolysin activator HlyB C-terminal" evidence="4">
    <location>
        <begin position="303"/>
        <end position="489"/>
    </location>
</feature>